<feature type="transmembrane region" description="Helical" evidence="1">
    <location>
        <begin position="391"/>
        <end position="412"/>
    </location>
</feature>
<evidence type="ECO:0000313" key="4">
    <source>
        <dbReference type="Proteomes" id="UP000778951"/>
    </source>
</evidence>
<comment type="caution">
    <text evidence="3">The sequence shown here is derived from an EMBL/GenBank/DDBJ whole genome shotgun (WGS) entry which is preliminary data.</text>
</comment>
<evidence type="ECO:0000256" key="1">
    <source>
        <dbReference type="SAM" id="Phobius"/>
    </source>
</evidence>
<evidence type="ECO:0000259" key="2">
    <source>
        <dbReference type="SMART" id="SM00471"/>
    </source>
</evidence>
<protein>
    <submittedName>
        <fullName evidence="3">HDIG domain-containing protein</fullName>
    </submittedName>
</protein>
<proteinExistence type="predicted"/>
<organism evidence="3 4">
    <name type="scientific">Entomospira culicis</name>
    <dbReference type="NCBI Taxonomy" id="2719989"/>
    <lineage>
        <taxon>Bacteria</taxon>
        <taxon>Pseudomonadati</taxon>
        <taxon>Spirochaetota</taxon>
        <taxon>Spirochaetia</taxon>
        <taxon>Spirochaetales</taxon>
        <taxon>Spirochaetaceae</taxon>
        <taxon>Entomospira</taxon>
    </lineage>
</organism>
<dbReference type="SMART" id="SM00471">
    <property type="entry name" value="HDc"/>
    <property type="match status" value="1"/>
</dbReference>
<dbReference type="InterPro" id="IPR006675">
    <property type="entry name" value="HDIG_dom"/>
</dbReference>
<feature type="transmembrane region" description="Helical" evidence="1">
    <location>
        <begin position="228"/>
        <end position="246"/>
    </location>
</feature>
<dbReference type="Gene3D" id="1.10.3210.10">
    <property type="entry name" value="Hypothetical protein af1432"/>
    <property type="match status" value="1"/>
</dbReference>
<keyword evidence="1" id="KW-0472">Membrane</keyword>
<dbReference type="InterPro" id="IPR003607">
    <property type="entry name" value="HD/PDEase_dom"/>
</dbReference>
<feature type="domain" description="HD/PDEase" evidence="2">
    <location>
        <begin position="441"/>
        <end position="600"/>
    </location>
</feature>
<dbReference type="InterPro" id="IPR011621">
    <property type="entry name" value="Metal-dep_PHydrolase_7TM_intra"/>
</dbReference>
<dbReference type="InterPro" id="IPR006674">
    <property type="entry name" value="HD_domain"/>
</dbReference>
<dbReference type="InterPro" id="IPR052722">
    <property type="entry name" value="PgpH_phosphodiesterase"/>
</dbReference>
<feature type="transmembrane region" description="Helical" evidence="1">
    <location>
        <begin position="323"/>
        <end position="347"/>
    </location>
</feature>
<dbReference type="SUPFAM" id="SSF109604">
    <property type="entry name" value="HD-domain/PDEase-like"/>
    <property type="match status" value="1"/>
</dbReference>
<name>A0A968GEI5_9SPIO</name>
<feature type="transmembrane region" description="Helical" evidence="1">
    <location>
        <begin position="359"/>
        <end position="379"/>
    </location>
</feature>
<dbReference type="NCBIfam" id="TIGR00277">
    <property type="entry name" value="HDIG"/>
    <property type="match status" value="1"/>
</dbReference>
<evidence type="ECO:0000313" key="3">
    <source>
        <dbReference type="EMBL" id="NIZ69048.1"/>
    </source>
</evidence>
<dbReference type="Pfam" id="PF07698">
    <property type="entry name" value="7TM-7TMR_HD"/>
    <property type="match status" value="1"/>
</dbReference>
<feature type="transmembrane region" description="Helical" evidence="1">
    <location>
        <begin position="266"/>
        <end position="286"/>
    </location>
</feature>
<dbReference type="AlphaFoldDB" id="A0A968GEI5"/>
<gene>
    <name evidence="3" type="ORF">HCT48_02320</name>
</gene>
<keyword evidence="4" id="KW-1185">Reference proteome</keyword>
<keyword evidence="1" id="KW-1133">Transmembrane helix</keyword>
<keyword evidence="1" id="KW-0812">Transmembrane</keyword>
<dbReference type="Proteomes" id="UP000778951">
    <property type="component" value="Unassembled WGS sequence"/>
</dbReference>
<dbReference type="EMBL" id="JAATLM010000001">
    <property type="protein sequence ID" value="NIZ69048.1"/>
    <property type="molecule type" value="Genomic_DNA"/>
</dbReference>
<dbReference type="PANTHER" id="PTHR36442">
    <property type="entry name" value="CYCLIC-DI-AMP PHOSPHODIESTERASE PGPH"/>
    <property type="match status" value="1"/>
</dbReference>
<dbReference type="CDD" id="cd00077">
    <property type="entry name" value="HDc"/>
    <property type="match status" value="1"/>
</dbReference>
<accession>A0A968GEI5</accession>
<dbReference type="PANTHER" id="PTHR36442:SF1">
    <property type="entry name" value="CYCLIC-DI-AMP PHOSPHODIESTERASE PGPH"/>
    <property type="match status" value="1"/>
</dbReference>
<dbReference type="Pfam" id="PF01966">
    <property type="entry name" value="HD"/>
    <property type="match status" value="1"/>
</dbReference>
<dbReference type="RefSeq" id="WP_167695151.1">
    <property type="nucleotide sequence ID" value="NZ_CP118181.1"/>
</dbReference>
<sequence length="657" mass="75039">MFKRPYHAIFLFMNPLLRQKYYLLTYLLLQALFLMLILTFAQGRPIWHNIHHRYSEQSNHALIPVYHKRSSHQSQQHFAIVRQSVLQSNNPSLLLRQVLASPQLDSLELNLIQMEQIYTISEDILAQIYAIGYTGRELPREAERGGFVLIREDNHHDMLLSAKELLTIENIHGYIDHALLPYDLEVQLFAKALIHLFLQPNLNFTNLERHQITEISPILLQQEQIGSILYMLLITAAIIAIIHALYREAIIKLDRLKPIAKRYYMILAIAFIALISTFFILTWQGAPYRVPAVMMSPAIAVSFAITLLFGYRIGLLFSLHYLLIFALAVRFDMLSIIYLLMSMPVAIYLAHHATNRNRLFLASFWQALLQALAFFILAMVNATEEFDLPSLMVAIVSGLLVSPVALTISPIVERMLNLPTNYRLLDLCNLNAPTLRRLQYLAPGTYTHSLNVAILAENACQHIGAKGLLARVGAYYHDIGKMENPEYFVENQQKGTNKHNSMRANLSAAMIRSHVRIGYEMGKEIRLPQEVLDIISEHHGESLVSFFYTRAKEELSDPEQSINEADFRYSGPRPRSKESAIVMLADSVEAASHTLKKPNQTTIAKLVDDIISHKIETKELQDSPLALKDLGKIKFSLVQSLIGQYHHRIEYPKGEKE</sequence>
<reference evidence="3" key="1">
    <citation type="submission" date="2020-03" db="EMBL/GenBank/DDBJ databases">
        <title>Spirochaetal bacteria isolated from arthropods constitute a novel genus Entomospira genus novum within the order Spirochaetales.</title>
        <authorList>
            <person name="Grana-Miraglia L."/>
            <person name="Sikutova S."/>
            <person name="Fingerle V."/>
            <person name="Sing A."/>
            <person name="Castillo-Ramirez S."/>
            <person name="Margos G."/>
            <person name="Rudolf I."/>
        </authorList>
    </citation>
    <scope>NUCLEOTIDE SEQUENCE</scope>
    <source>
        <strain evidence="3">BR149</strain>
    </source>
</reference>